<accession>A0ABS7K224</accession>
<feature type="domain" description="Nucleoside phosphorylase" evidence="6">
    <location>
        <begin position="2"/>
        <end position="226"/>
    </location>
</feature>
<evidence type="ECO:0000256" key="2">
    <source>
        <dbReference type="ARBA" id="ARBA00022605"/>
    </source>
</evidence>
<dbReference type="InterPro" id="IPR035994">
    <property type="entry name" value="Nucleoside_phosphorylase_sf"/>
</dbReference>
<dbReference type="PANTHER" id="PTHR46832">
    <property type="entry name" value="5'-METHYLTHIOADENOSINE/S-ADENOSYLHOMOCYSTEINE NUCLEOSIDASE"/>
    <property type="match status" value="1"/>
</dbReference>
<dbReference type="InterPro" id="IPR000845">
    <property type="entry name" value="Nucleoside_phosphorylase_d"/>
</dbReference>
<dbReference type="EC" id="3.2.2.9" evidence="5"/>
<feature type="active site" description="Proton donor" evidence="5">
    <location>
        <position position="198"/>
    </location>
</feature>
<feature type="binding site" evidence="5">
    <location>
        <position position="78"/>
    </location>
    <ligand>
        <name>substrate</name>
    </ligand>
</feature>
<reference evidence="7 8" key="1">
    <citation type="submission" date="2020-07" db="EMBL/GenBank/DDBJ databases">
        <title>Fungal Genomes of the International Space Station.</title>
        <authorList>
            <person name="Seuylemezian A."/>
            <person name="Singh N.K."/>
            <person name="Wood J."/>
            <person name="Venkateswaran K."/>
        </authorList>
    </citation>
    <scope>NUCLEOTIDE SEQUENCE [LARGE SCALE GENOMIC DNA]</scope>
    <source>
        <strain evidence="7 8">PL-B2</strain>
    </source>
</reference>
<name>A0ABS7K224_9BACI</name>
<evidence type="ECO:0000256" key="1">
    <source>
        <dbReference type="ARBA" id="ARBA00004945"/>
    </source>
</evidence>
<comment type="caution">
    <text evidence="7">The sequence shown here is derived from an EMBL/GenBank/DDBJ whole genome shotgun (WGS) entry which is preliminary data.</text>
</comment>
<evidence type="ECO:0000256" key="4">
    <source>
        <dbReference type="ARBA" id="ARBA00023167"/>
    </source>
</evidence>
<comment type="catalytic activity">
    <reaction evidence="5">
        <text>S-methyl-5'-thioadenosine + H2O = 5-(methylsulfanyl)-D-ribose + adenine</text>
        <dbReference type="Rhea" id="RHEA:13617"/>
        <dbReference type="ChEBI" id="CHEBI:15377"/>
        <dbReference type="ChEBI" id="CHEBI:16708"/>
        <dbReference type="ChEBI" id="CHEBI:17509"/>
        <dbReference type="ChEBI" id="CHEBI:78440"/>
        <dbReference type="EC" id="3.2.2.9"/>
    </reaction>
</comment>
<feature type="active site" description="Proton acceptor" evidence="5">
    <location>
        <position position="12"/>
    </location>
</feature>
<organism evidence="7 8">
    <name type="scientific">Mesobacillus maritimus</name>
    <dbReference type="NCBI Taxonomy" id="1643336"/>
    <lineage>
        <taxon>Bacteria</taxon>
        <taxon>Bacillati</taxon>
        <taxon>Bacillota</taxon>
        <taxon>Bacilli</taxon>
        <taxon>Bacillales</taxon>
        <taxon>Bacillaceae</taxon>
        <taxon>Mesobacillus</taxon>
    </lineage>
</organism>
<dbReference type="Pfam" id="PF01048">
    <property type="entry name" value="PNP_UDP_1"/>
    <property type="match status" value="1"/>
</dbReference>
<dbReference type="Proteomes" id="UP000769780">
    <property type="component" value="Unassembled WGS sequence"/>
</dbReference>
<dbReference type="GO" id="GO:0008930">
    <property type="term" value="F:methylthioadenosine nucleosidase activity"/>
    <property type="evidence" value="ECO:0007669"/>
    <property type="project" value="UniProtKB-EC"/>
</dbReference>
<evidence type="ECO:0000256" key="5">
    <source>
        <dbReference type="HAMAP-Rule" id="MF_01684"/>
    </source>
</evidence>
<keyword evidence="7" id="KW-0326">Glycosidase</keyword>
<comment type="catalytic activity">
    <reaction evidence="5">
        <text>S-adenosyl-L-homocysteine + H2O = S-(5-deoxy-D-ribos-5-yl)-L-homocysteine + adenine</text>
        <dbReference type="Rhea" id="RHEA:17805"/>
        <dbReference type="ChEBI" id="CHEBI:15377"/>
        <dbReference type="ChEBI" id="CHEBI:16708"/>
        <dbReference type="ChEBI" id="CHEBI:57856"/>
        <dbReference type="ChEBI" id="CHEBI:58195"/>
        <dbReference type="EC" id="3.2.2.9"/>
    </reaction>
</comment>
<keyword evidence="4 5" id="KW-0486">Methionine biosynthesis</keyword>
<dbReference type="PANTHER" id="PTHR46832:SF1">
    <property type="entry name" value="5'-METHYLTHIOADENOSINE_S-ADENOSYLHOMOCYSTEINE NUCLEOSIDASE"/>
    <property type="match status" value="1"/>
</dbReference>
<dbReference type="HAMAP" id="MF_01684">
    <property type="entry name" value="Salvage_MtnN"/>
    <property type="match status" value="1"/>
</dbReference>
<evidence type="ECO:0000313" key="7">
    <source>
        <dbReference type="EMBL" id="MBY0096287.1"/>
    </source>
</evidence>
<feature type="binding site" evidence="5">
    <location>
        <begin position="174"/>
        <end position="175"/>
    </location>
    <ligand>
        <name>substrate</name>
    </ligand>
</feature>
<comment type="similarity">
    <text evidence="5">Belongs to the PNP/UDP phosphorylase family. MtnN subfamily.</text>
</comment>
<dbReference type="SUPFAM" id="SSF53167">
    <property type="entry name" value="Purine and uridine phosphorylases"/>
    <property type="match status" value="1"/>
</dbReference>
<protein>
    <recommendedName>
        <fullName evidence="5">5'-methylthioadenosine/S-adenosylhomocysteine nucleosidase</fullName>
        <shortName evidence="5">MTA/SAH nucleosidase</shortName>
        <shortName evidence="5">MTAN</shortName>
        <ecNumber evidence="5">3.2.2.9</ecNumber>
    </recommendedName>
    <alternativeName>
        <fullName evidence="5">5'-deoxyadenosine nucleosidase</fullName>
        <shortName evidence="5">DOA nucleosidase</shortName>
        <shortName evidence="5">dAdo nucleosidase</shortName>
    </alternativeName>
    <alternativeName>
        <fullName evidence="5">5'-methylthioadenosine nucleosidase</fullName>
        <shortName evidence="5">MTA nucleosidase</shortName>
    </alternativeName>
    <alternativeName>
        <fullName evidence="5">S-adenosylhomocysteine nucleosidase</fullName>
        <shortName evidence="5">AdoHcy nucleosidase</shortName>
        <shortName evidence="5">SAH nucleosidase</shortName>
        <shortName evidence="5">SRH nucleosidase</shortName>
    </alternativeName>
</protein>
<dbReference type="GO" id="GO:0008782">
    <property type="term" value="F:adenosylhomocysteine nucleosidase activity"/>
    <property type="evidence" value="ECO:0007669"/>
    <property type="project" value="UniProtKB-EC"/>
</dbReference>
<sequence length="232" mass="24751">MKIAIIGAMDEEVTLLREKIDNKVQETIAGFEFTSGTLDGNEVVLLRSGIGKVNAAMSTTILLERFKPNYVINTGSAGGLNPDLNVGDVVISTDVRHHDVDVTAFGYEYGQVPQLPAAFEAEASLVAVAETCAKEIEGIQVVKGLITTGDSFISKPEQSEFILSKFSNLQAVEMEAAAIAQVAYQFGTPFVIIRSLSDIAGKESNVSFDQFLETAAVNSATLVMKIAAALNN</sequence>
<keyword evidence="3 5" id="KW-0378">Hydrolase</keyword>
<proteinExistence type="inferred from homology"/>
<dbReference type="NCBIfam" id="TIGR01704">
    <property type="entry name" value="MTA_SAH-Nsdase"/>
    <property type="match status" value="1"/>
</dbReference>
<dbReference type="RefSeq" id="WP_221872059.1">
    <property type="nucleotide sequence ID" value="NZ_JACWFH010000008.1"/>
</dbReference>
<evidence type="ECO:0000256" key="3">
    <source>
        <dbReference type="ARBA" id="ARBA00022801"/>
    </source>
</evidence>
<dbReference type="Gene3D" id="3.40.50.1580">
    <property type="entry name" value="Nucleoside phosphorylase domain"/>
    <property type="match status" value="1"/>
</dbReference>
<keyword evidence="2 5" id="KW-0028">Amino-acid biosynthesis</keyword>
<dbReference type="EMBL" id="JACWFH010000008">
    <property type="protein sequence ID" value="MBY0096287.1"/>
    <property type="molecule type" value="Genomic_DNA"/>
</dbReference>
<dbReference type="InterPro" id="IPR010049">
    <property type="entry name" value="MTA_SAH_Nsdase"/>
</dbReference>
<evidence type="ECO:0000259" key="6">
    <source>
        <dbReference type="Pfam" id="PF01048"/>
    </source>
</evidence>
<evidence type="ECO:0000313" key="8">
    <source>
        <dbReference type="Proteomes" id="UP000769780"/>
    </source>
</evidence>
<comment type="function">
    <text evidence="5">Catalyzes the irreversible cleavage of the glycosidic bond in both 5'-methylthioadenosine (MTA) and S-adenosylhomocysteine (SAH/AdoHcy) to adenine and the corresponding thioribose, 5'-methylthioribose and S-ribosylhomocysteine, respectively. Also cleaves 5'-deoxyadenosine, a toxic by-product of radical S-adenosylmethionine (SAM) enzymes, into 5-deoxyribose and adenine.</text>
</comment>
<keyword evidence="8" id="KW-1185">Reference proteome</keyword>
<feature type="binding site" evidence="5">
    <location>
        <position position="153"/>
    </location>
    <ligand>
        <name>substrate</name>
    </ligand>
</feature>
<dbReference type="NCBIfam" id="NF004079">
    <property type="entry name" value="PRK05584.1"/>
    <property type="match status" value="1"/>
</dbReference>
<dbReference type="CDD" id="cd09008">
    <property type="entry name" value="MTAN"/>
    <property type="match status" value="1"/>
</dbReference>
<comment type="catalytic activity">
    <reaction evidence="5">
        <text>5'-deoxyadenosine + H2O = 5-deoxy-D-ribose + adenine</text>
        <dbReference type="Rhea" id="RHEA:29859"/>
        <dbReference type="ChEBI" id="CHEBI:15377"/>
        <dbReference type="ChEBI" id="CHEBI:16708"/>
        <dbReference type="ChEBI" id="CHEBI:17319"/>
        <dbReference type="ChEBI" id="CHEBI:149540"/>
        <dbReference type="EC" id="3.2.2.9"/>
    </reaction>
</comment>
<gene>
    <name evidence="5 7" type="primary">mtnN</name>
    <name evidence="7" type="ORF">H0185_05645</name>
</gene>
<comment type="pathway">
    <text evidence="1 5">Amino-acid biosynthesis; L-methionine biosynthesis via salvage pathway; S-methyl-5-thio-alpha-D-ribose 1-phosphate from S-methyl-5'-thioadenosine (hydrolase route): step 1/2.</text>
</comment>